<keyword evidence="1" id="KW-0732">Signal</keyword>
<proteinExistence type="predicted"/>
<gene>
    <name evidence="2" type="ORF">VPR01S_06_00680</name>
</gene>
<feature type="signal peptide" evidence="1">
    <location>
        <begin position="1"/>
        <end position="18"/>
    </location>
</feature>
<dbReference type="AlphaFoldDB" id="U2ZH83"/>
<dbReference type="RefSeq" id="WP_021705026.1">
    <property type="nucleotide sequence ID" value="NZ_BATJ01000006.1"/>
</dbReference>
<protein>
    <submittedName>
        <fullName evidence="2">Uncharacterized protein</fullName>
    </submittedName>
</protein>
<dbReference type="Proteomes" id="UP000016570">
    <property type="component" value="Unassembled WGS sequence"/>
</dbReference>
<reference evidence="2 3" key="1">
    <citation type="submission" date="2013-09" db="EMBL/GenBank/DDBJ databases">
        <title>Whole genome shotgun sequence of Vibrio proteolyticus NBRC 13287.</title>
        <authorList>
            <person name="Isaki S."/>
            <person name="Hosoyama A."/>
            <person name="Numata M."/>
            <person name="Hashimoto M."/>
            <person name="Hosoyama Y."/>
            <person name="Tsuchikane K."/>
            <person name="Noguchi M."/>
            <person name="Hirakata S."/>
            <person name="Ichikawa N."/>
            <person name="Ohji S."/>
            <person name="Yamazoe A."/>
            <person name="Fujita N."/>
        </authorList>
    </citation>
    <scope>NUCLEOTIDE SEQUENCE [LARGE SCALE GENOMIC DNA]</scope>
    <source>
        <strain evidence="2 3">NBRC 13287</strain>
    </source>
</reference>
<accession>U2ZH83</accession>
<sequence length="106" mass="11572">MKSINKLITITGIFSALAVVPAASAMQMDVQTLGSKAMITVTDNGQAVANQEIMVKNGNEYTVKTDEFGRASVWNQENHARTYTFMANDASGNTMTTKRRLPGDRQ</sequence>
<organism evidence="2 3">
    <name type="scientific">Vibrio proteolyticus NBRC 13287</name>
    <dbReference type="NCBI Taxonomy" id="1219065"/>
    <lineage>
        <taxon>Bacteria</taxon>
        <taxon>Pseudomonadati</taxon>
        <taxon>Pseudomonadota</taxon>
        <taxon>Gammaproteobacteria</taxon>
        <taxon>Vibrionales</taxon>
        <taxon>Vibrionaceae</taxon>
        <taxon>Vibrio</taxon>
    </lineage>
</organism>
<evidence type="ECO:0000313" key="2">
    <source>
        <dbReference type="EMBL" id="GAD67051.1"/>
    </source>
</evidence>
<keyword evidence="3" id="KW-1185">Reference proteome</keyword>
<dbReference type="EMBL" id="BATJ01000006">
    <property type="protein sequence ID" value="GAD67051.1"/>
    <property type="molecule type" value="Genomic_DNA"/>
</dbReference>
<evidence type="ECO:0000313" key="3">
    <source>
        <dbReference type="Proteomes" id="UP000016570"/>
    </source>
</evidence>
<feature type="chain" id="PRO_5004637055" evidence="1">
    <location>
        <begin position="19"/>
        <end position="106"/>
    </location>
</feature>
<comment type="caution">
    <text evidence="2">The sequence shown here is derived from an EMBL/GenBank/DDBJ whole genome shotgun (WGS) entry which is preliminary data.</text>
</comment>
<name>U2ZH83_VIBPR</name>
<evidence type="ECO:0000256" key="1">
    <source>
        <dbReference type="SAM" id="SignalP"/>
    </source>
</evidence>